<reference evidence="5 6" key="1">
    <citation type="journal article" date="2020" name="Genomics">
        <title>Complete, high-quality genomes from long-read metagenomic sequencing of two wolf lichen thalli reveals enigmatic genome architecture.</title>
        <authorList>
            <person name="McKenzie S.K."/>
            <person name="Walston R.F."/>
            <person name="Allen J.L."/>
        </authorList>
    </citation>
    <scope>NUCLEOTIDE SEQUENCE [LARGE SCALE GENOMIC DNA]</scope>
    <source>
        <strain evidence="5">WasteWater1</strain>
    </source>
</reference>
<evidence type="ECO:0000256" key="2">
    <source>
        <dbReference type="SAM" id="MobiDB-lite"/>
    </source>
</evidence>
<proteinExistence type="inferred from homology"/>
<comment type="caution">
    <text evidence="5">The sequence shown here is derived from an EMBL/GenBank/DDBJ whole genome shotgun (WGS) entry which is preliminary data.</text>
</comment>
<sequence>MSDLEPKVYDLIVFGATGYTGRLCAEYISTSLPTNLKWAVAGRSEKKMVAMMDDLGAINTDRLQPGIEIASLDPGDLNALARKTRLLINTVGPYHLYSSPVVEACAKNGTHYLDVTGESPWVLEMIVKYHEIAKANHAIIIPEIGIESAPSDLLAFALVSLIRTELSLGTKEVIASVHDMKGTPSGGTLATILSMMDHYSLKQIGKSSGSWATSPVPGPSPQSSPSWVSKLLGIRSVPGLGTLATSISAAPNIAVVQRSWGLFDAGKLYGSRFQYNEYMRVRNSVVGIALHFALAFAGLALIFSPVRWLAKRFLYAPGEGADKEVTRHEYLECHAVATADEDGLNPRRAFAKLRWDGSLYQFTGVFLAEAAMVLLNDEKLVQRLDGGLLTPATLGQPFINRMKNAGLVFECTNGLHMTTAKPLVMGGIIAITAMQPGHWRLRDLNPKSSPGIRSSFQLHPHERYANRSTARTNDVESRNDIGATTTVVITKVAENQDAVDNEKGMVIIMTLTKASKITTSDAHDRYTSRHSFSSAPQSCGERSGSPPSCPPSHSYSSSGLTGDGNRTHGYEQRIPLDAPLLVNTGRDIMVSAPALNQGEDLYELPEAGSADQPGRVKSTFRLITVLAPTTDRREDLRETPEACTAGPCRRAESSATTIRQSGQECLGRYPRGYSEVDEVREDRTMERETMTIVTGID</sequence>
<gene>
    <name evidence="5" type="ORF">HO133_010160</name>
</gene>
<protein>
    <recommendedName>
        <fullName evidence="4">Saccharopine dehydrogenase NADP binding domain-containing protein</fullName>
    </recommendedName>
</protein>
<evidence type="ECO:0000259" key="4">
    <source>
        <dbReference type="Pfam" id="PF03435"/>
    </source>
</evidence>
<dbReference type="GO" id="GO:0005886">
    <property type="term" value="C:plasma membrane"/>
    <property type="evidence" value="ECO:0007669"/>
    <property type="project" value="TreeGrafter"/>
</dbReference>
<dbReference type="PANTHER" id="PTHR12286">
    <property type="entry name" value="SACCHAROPINE DEHYDROGENASE-LIKE OXIDOREDUCTASE"/>
    <property type="match status" value="1"/>
</dbReference>
<dbReference type="InterPro" id="IPR036291">
    <property type="entry name" value="NAD(P)-bd_dom_sf"/>
</dbReference>
<dbReference type="AlphaFoldDB" id="A0A8H6CKF4"/>
<dbReference type="PANTHER" id="PTHR12286:SF5">
    <property type="entry name" value="SACCHAROPINE DEHYDROGENASE-LIKE OXIDOREDUCTASE"/>
    <property type="match status" value="1"/>
</dbReference>
<dbReference type="InterPro" id="IPR005097">
    <property type="entry name" value="Sacchrp_dh_NADP-bd"/>
</dbReference>
<dbReference type="Proteomes" id="UP000593566">
    <property type="component" value="Unassembled WGS sequence"/>
</dbReference>
<evidence type="ECO:0000313" key="6">
    <source>
        <dbReference type="Proteomes" id="UP000593566"/>
    </source>
</evidence>
<name>A0A8H6CKF4_9LECA</name>
<dbReference type="GO" id="GO:0009247">
    <property type="term" value="P:glycolipid biosynthetic process"/>
    <property type="evidence" value="ECO:0007669"/>
    <property type="project" value="TreeGrafter"/>
</dbReference>
<feature type="region of interest" description="Disordered" evidence="2">
    <location>
        <begin position="518"/>
        <end position="570"/>
    </location>
</feature>
<dbReference type="GO" id="GO:0005739">
    <property type="term" value="C:mitochondrion"/>
    <property type="evidence" value="ECO:0007669"/>
    <property type="project" value="TreeGrafter"/>
</dbReference>
<dbReference type="Pfam" id="PF03435">
    <property type="entry name" value="Sacchrp_dh_NADP"/>
    <property type="match status" value="1"/>
</dbReference>
<organism evidence="5 6">
    <name type="scientific">Letharia lupina</name>
    <dbReference type="NCBI Taxonomy" id="560253"/>
    <lineage>
        <taxon>Eukaryota</taxon>
        <taxon>Fungi</taxon>
        <taxon>Dikarya</taxon>
        <taxon>Ascomycota</taxon>
        <taxon>Pezizomycotina</taxon>
        <taxon>Lecanoromycetes</taxon>
        <taxon>OSLEUM clade</taxon>
        <taxon>Lecanoromycetidae</taxon>
        <taxon>Lecanorales</taxon>
        <taxon>Lecanorineae</taxon>
        <taxon>Parmeliaceae</taxon>
        <taxon>Letharia</taxon>
    </lineage>
</organism>
<evidence type="ECO:0000256" key="3">
    <source>
        <dbReference type="SAM" id="Phobius"/>
    </source>
</evidence>
<evidence type="ECO:0000256" key="1">
    <source>
        <dbReference type="ARBA" id="ARBA00038048"/>
    </source>
</evidence>
<keyword evidence="6" id="KW-1185">Reference proteome</keyword>
<dbReference type="EMBL" id="JACCJB010000008">
    <property type="protein sequence ID" value="KAF6224965.1"/>
    <property type="molecule type" value="Genomic_DNA"/>
</dbReference>
<feature type="transmembrane region" description="Helical" evidence="3">
    <location>
        <begin position="284"/>
        <end position="303"/>
    </location>
</feature>
<keyword evidence="3" id="KW-0812">Transmembrane</keyword>
<dbReference type="GeneID" id="59338552"/>
<accession>A0A8H6CKF4</accession>
<keyword evidence="3" id="KW-1133">Transmembrane helix</keyword>
<dbReference type="GO" id="GO:0005811">
    <property type="term" value="C:lipid droplet"/>
    <property type="evidence" value="ECO:0007669"/>
    <property type="project" value="TreeGrafter"/>
</dbReference>
<dbReference type="InterPro" id="IPR051276">
    <property type="entry name" value="Saccharopine_DH-like_oxidrdct"/>
</dbReference>
<comment type="similarity">
    <text evidence="1">Belongs to the saccharopine dehydrogenase family.</text>
</comment>
<dbReference type="Gene3D" id="3.40.50.720">
    <property type="entry name" value="NAD(P)-binding Rossmann-like Domain"/>
    <property type="match status" value="1"/>
</dbReference>
<keyword evidence="3" id="KW-0472">Membrane</keyword>
<evidence type="ECO:0000313" key="5">
    <source>
        <dbReference type="EMBL" id="KAF6224965.1"/>
    </source>
</evidence>
<feature type="compositionally biased region" description="Low complexity" evidence="2">
    <location>
        <begin position="543"/>
        <end position="558"/>
    </location>
</feature>
<dbReference type="SUPFAM" id="SSF51735">
    <property type="entry name" value="NAD(P)-binding Rossmann-fold domains"/>
    <property type="match status" value="1"/>
</dbReference>
<feature type="domain" description="Saccharopine dehydrogenase NADP binding" evidence="4">
    <location>
        <begin position="12"/>
        <end position="140"/>
    </location>
</feature>
<dbReference type="RefSeq" id="XP_037153832.1">
    <property type="nucleotide sequence ID" value="XM_037301015.1"/>
</dbReference>